<accession>A0A2G8K0F4</accession>
<dbReference type="STRING" id="307972.A0A2G8K0F4"/>
<feature type="transmembrane region" description="Helical" evidence="12">
    <location>
        <begin position="6"/>
        <end position="25"/>
    </location>
</feature>
<evidence type="ECO:0000256" key="2">
    <source>
        <dbReference type="ARBA" id="ARBA00006003"/>
    </source>
</evidence>
<dbReference type="Gene3D" id="3.90.1480.20">
    <property type="entry name" value="Glycosyl transferase family 29"/>
    <property type="match status" value="1"/>
</dbReference>
<keyword evidence="4 13" id="KW-0808">Transferase</keyword>
<dbReference type="PANTHER" id="PTHR23136:SF12">
    <property type="entry name" value="ALPHA-2,6-SIALYLTRANSFERASE"/>
    <property type="match status" value="1"/>
</dbReference>
<evidence type="ECO:0000256" key="3">
    <source>
        <dbReference type="ARBA" id="ARBA00022676"/>
    </source>
</evidence>
<evidence type="ECO:0000313" key="14">
    <source>
        <dbReference type="Proteomes" id="UP000230750"/>
    </source>
</evidence>
<name>A0A2G8K0F4_STIJA</name>
<gene>
    <name evidence="13" type="ORF">BSL78_21673</name>
</gene>
<feature type="disulfide bond" evidence="11">
    <location>
        <begin position="175"/>
        <end position="329"/>
    </location>
</feature>
<proteinExistence type="inferred from homology"/>
<keyword evidence="3 13" id="KW-0328">Glycosyltransferase</keyword>
<dbReference type="Pfam" id="PF00777">
    <property type="entry name" value="Glyco_transf_29"/>
    <property type="match status" value="1"/>
</dbReference>
<comment type="subcellular location">
    <subcellularLocation>
        <location evidence="1">Golgi apparatus membrane</location>
        <topology evidence="1">Single-pass type II membrane protein</topology>
    </subcellularLocation>
</comment>
<keyword evidence="5 12" id="KW-0812">Transmembrane</keyword>
<dbReference type="GO" id="GO:0000139">
    <property type="term" value="C:Golgi membrane"/>
    <property type="evidence" value="ECO:0007669"/>
    <property type="project" value="UniProtKB-SubCell"/>
</dbReference>
<dbReference type="EMBL" id="MRZV01001015">
    <property type="protein sequence ID" value="PIK41487.1"/>
    <property type="molecule type" value="Genomic_DNA"/>
</dbReference>
<evidence type="ECO:0000256" key="6">
    <source>
        <dbReference type="ARBA" id="ARBA00022968"/>
    </source>
</evidence>
<dbReference type="CDD" id="cd23965">
    <property type="entry name" value="GT29_ST6GALNAC3_4_5_6"/>
    <property type="match status" value="1"/>
</dbReference>
<reference evidence="13 14" key="1">
    <citation type="journal article" date="2017" name="PLoS Biol.">
        <title>The sea cucumber genome provides insights into morphological evolution and visceral regeneration.</title>
        <authorList>
            <person name="Zhang X."/>
            <person name="Sun L."/>
            <person name="Yuan J."/>
            <person name="Sun Y."/>
            <person name="Gao Y."/>
            <person name="Zhang L."/>
            <person name="Li S."/>
            <person name="Dai H."/>
            <person name="Hamel J.F."/>
            <person name="Liu C."/>
            <person name="Yu Y."/>
            <person name="Liu S."/>
            <person name="Lin W."/>
            <person name="Guo K."/>
            <person name="Jin S."/>
            <person name="Xu P."/>
            <person name="Storey K.B."/>
            <person name="Huan P."/>
            <person name="Zhang T."/>
            <person name="Zhou Y."/>
            <person name="Zhang J."/>
            <person name="Lin C."/>
            <person name="Li X."/>
            <person name="Xing L."/>
            <person name="Huo D."/>
            <person name="Sun M."/>
            <person name="Wang L."/>
            <person name="Mercier A."/>
            <person name="Li F."/>
            <person name="Yang H."/>
            <person name="Xiang J."/>
        </authorList>
    </citation>
    <scope>NUCLEOTIDE SEQUENCE [LARGE SCALE GENOMIC DNA]</scope>
    <source>
        <strain evidence="13">Shaxun</strain>
        <tissue evidence="13">Muscle</tissue>
    </source>
</reference>
<dbReference type="InterPro" id="IPR001675">
    <property type="entry name" value="Glyco_trans_29"/>
</dbReference>
<dbReference type="AlphaFoldDB" id="A0A2G8K0F4"/>
<evidence type="ECO:0000256" key="1">
    <source>
        <dbReference type="ARBA" id="ARBA00004323"/>
    </source>
</evidence>
<evidence type="ECO:0000256" key="12">
    <source>
        <dbReference type="SAM" id="Phobius"/>
    </source>
</evidence>
<evidence type="ECO:0000256" key="8">
    <source>
        <dbReference type="ARBA" id="ARBA00023034"/>
    </source>
</evidence>
<keyword evidence="8" id="KW-0333">Golgi apparatus</keyword>
<comment type="similarity">
    <text evidence="2">Belongs to the glycosyltransferase 29 family.</text>
</comment>
<evidence type="ECO:0000256" key="10">
    <source>
        <dbReference type="ARBA" id="ARBA00023180"/>
    </source>
</evidence>
<dbReference type="OrthoDB" id="10264956at2759"/>
<evidence type="ECO:0000256" key="7">
    <source>
        <dbReference type="ARBA" id="ARBA00022989"/>
    </source>
</evidence>
<dbReference type="PANTHER" id="PTHR23136">
    <property type="entry name" value="TAX1-BINDING PROTEIN 3-RELATED"/>
    <property type="match status" value="1"/>
</dbReference>
<evidence type="ECO:0000256" key="11">
    <source>
        <dbReference type="PIRSR" id="PIRSR005557-2"/>
    </source>
</evidence>
<dbReference type="GO" id="GO:0008373">
    <property type="term" value="F:sialyltransferase activity"/>
    <property type="evidence" value="ECO:0007669"/>
    <property type="project" value="InterPro"/>
</dbReference>
<keyword evidence="14" id="KW-1185">Reference proteome</keyword>
<organism evidence="13 14">
    <name type="scientific">Stichopus japonicus</name>
    <name type="common">Sea cucumber</name>
    <dbReference type="NCBI Taxonomy" id="307972"/>
    <lineage>
        <taxon>Eukaryota</taxon>
        <taxon>Metazoa</taxon>
        <taxon>Echinodermata</taxon>
        <taxon>Eleutherozoa</taxon>
        <taxon>Echinozoa</taxon>
        <taxon>Holothuroidea</taxon>
        <taxon>Aspidochirotacea</taxon>
        <taxon>Aspidochirotida</taxon>
        <taxon>Stichopodidae</taxon>
        <taxon>Apostichopus</taxon>
    </lineage>
</organism>
<evidence type="ECO:0000256" key="9">
    <source>
        <dbReference type="ARBA" id="ARBA00023136"/>
    </source>
</evidence>
<keyword evidence="7 12" id="KW-1133">Transmembrane helix</keyword>
<evidence type="ECO:0000256" key="5">
    <source>
        <dbReference type="ARBA" id="ARBA00022692"/>
    </source>
</evidence>
<keyword evidence="10" id="KW-0325">Glycoprotein</keyword>
<evidence type="ECO:0000313" key="13">
    <source>
        <dbReference type="EMBL" id="PIK41487.1"/>
    </source>
</evidence>
<keyword evidence="9 12" id="KW-0472">Membrane</keyword>
<sequence length="418" mass="47815">MGRWRYVVLTFWYSFLFSTVLIYFTHFHNSPQKTRQQPSFLYSLRSNSLGRLFAEQDYVSLESLQKRFSGLSISRVFRTIAGEESSRAYIEDIVISGKEEDVNKLLANATFMNGDGEVEVKVIEKVNVPVTATVDATTVDYVHDNHTVKPTPPPPVPGYENIKDGETLRLHCDFCAVVASSGHLVNSSAGPEIDRYPCVIRMNSATTVNFEIDVGQKTDIRVIGMVNMKDLKNHTEWQDELFRNESTKASKIIVPWLYNSAIDKETDEYYLIAKEFAEIYPATEVVLLTPDKMKTAEDIFKAEVGISRKEAKTWLTTGWMTMLFAIDVCDAIDVFGLAQDNHCLLHPNDTTPYHYYEPDGKTECSYYKVSEEKLTQGHKFITEKAVFERWANKHTISFLYPHWHASSNKMNKTLETPF</sequence>
<comment type="caution">
    <text evidence="13">The sequence shown here is derived from an EMBL/GenBank/DDBJ whole genome shotgun (WGS) entry which is preliminary data.</text>
</comment>
<keyword evidence="6" id="KW-0735">Signal-anchor</keyword>
<dbReference type="InterPro" id="IPR038578">
    <property type="entry name" value="GT29-like_sf"/>
</dbReference>
<protein>
    <submittedName>
        <fullName evidence="13">ST8 alpha-N-acetyl-neuraminide alpha-2,8-sialyltransferase 3</fullName>
    </submittedName>
</protein>
<evidence type="ECO:0000256" key="4">
    <source>
        <dbReference type="ARBA" id="ARBA00022679"/>
    </source>
</evidence>
<dbReference type="Proteomes" id="UP000230750">
    <property type="component" value="Unassembled WGS sequence"/>
</dbReference>